<dbReference type="GO" id="GO:0042811">
    <property type="term" value="P:pheromone biosynthetic process"/>
    <property type="evidence" value="ECO:0007669"/>
    <property type="project" value="UniProtKB-ARBA"/>
</dbReference>
<evidence type="ECO:0000313" key="8">
    <source>
        <dbReference type="EMBL" id="CAH1405468.1"/>
    </source>
</evidence>
<comment type="pathway">
    <text evidence="5">Pheromone biosynthesis.</text>
</comment>
<evidence type="ECO:0000256" key="4">
    <source>
        <dbReference type="ARBA" id="ARBA00022842"/>
    </source>
</evidence>
<evidence type="ECO:0000256" key="2">
    <source>
        <dbReference type="ARBA" id="ARBA00022679"/>
    </source>
</evidence>
<organism evidence="7">
    <name type="scientific">Nezara viridula</name>
    <name type="common">Southern green stink bug</name>
    <name type="synonym">Cimex viridulus</name>
    <dbReference type="NCBI Taxonomy" id="85310"/>
    <lineage>
        <taxon>Eukaryota</taxon>
        <taxon>Metazoa</taxon>
        <taxon>Ecdysozoa</taxon>
        <taxon>Arthropoda</taxon>
        <taxon>Hexapoda</taxon>
        <taxon>Insecta</taxon>
        <taxon>Pterygota</taxon>
        <taxon>Neoptera</taxon>
        <taxon>Paraneoptera</taxon>
        <taxon>Hemiptera</taxon>
        <taxon>Heteroptera</taxon>
        <taxon>Panheteroptera</taxon>
        <taxon>Pentatomomorpha</taxon>
        <taxon>Pentatomoidea</taxon>
        <taxon>Pentatomidae</taxon>
        <taxon>Pentatominae</taxon>
        <taxon>Nezara</taxon>
    </lineage>
</organism>
<proteinExistence type="evidence at transcript level"/>
<sequence>MAARASVNLRGFLARVAQNKENVHVRHKLDTEIDKYYKTLHNVVIPDCMDLVKEIPGYPQRVKECISHTTPSYYDGWNFSIELMYKTVADEHHQTEKNLEKCRILRALKDMSYAMAGIVDDYADKGEYRHGKKVWASICEGGQEAAIYDSVAVNYLILLMLHRHFRNDPGYSRLLELYNMVPGTAAIGNTLDILDRYNSNYSDDIWKHTVQNKAMNSICTAGGTGLVHAGVICDDLIAKTCDVFRYTGLLFQVWDDFMEYYALQEQSGKGSPDSEYNIKSWATVTAMAHFNEAQAKEFRACYGSSDPAKRSRVRELYDEVNLPGLYMDYLRNIHMTMEKKISIIPNPRIRSACTSYMEWLLVEPPNVEEQIERIKVY</sequence>
<keyword evidence="4" id="KW-0460">Magnesium</keyword>
<keyword evidence="2 6" id="KW-0808">Transferase</keyword>
<protein>
    <submittedName>
        <fullName evidence="7">Isoprenyl diphosphate-like 3</fullName>
    </submittedName>
</protein>
<evidence type="ECO:0000256" key="5">
    <source>
        <dbReference type="ARBA" id="ARBA00033740"/>
    </source>
</evidence>
<gene>
    <name evidence="7" type="primary">IDS-3</name>
    <name evidence="8" type="ORF">NEZAVI_LOCUS13678</name>
</gene>
<evidence type="ECO:0000256" key="6">
    <source>
        <dbReference type="RuleBase" id="RU004466"/>
    </source>
</evidence>
<dbReference type="GO" id="GO:0004161">
    <property type="term" value="F:dimethylallyltranstransferase activity"/>
    <property type="evidence" value="ECO:0007669"/>
    <property type="project" value="TreeGrafter"/>
</dbReference>
<dbReference type="GO" id="GO:0046872">
    <property type="term" value="F:metal ion binding"/>
    <property type="evidence" value="ECO:0007669"/>
    <property type="project" value="UniProtKB-KW"/>
</dbReference>
<name>A0A386JV80_NEZVI</name>
<keyword evidence="9" id="KW-1185">Reference proteome</keyword>
<dbReference type="Pfam" id="PF00348">
    <property type="entry name" value="polyprenyl_synt"/>
    <property type="match status" value="1"/>
</dbReference>
<reference evidence="8" key="2">
    <citation type="submission" date="2022-01" db="EMBL/GenBank/DDBJ databases">
        <authorList>
            <person name="King R."/>
        </authorList>
    </citation>
    <scope>NUCLEOTIDE SEQUENCE</scope>
</reference>
<dbReference type="InterPro" id="IPR008949">
    <property type="entry name" value="Isoprenoid_synthase_dom_sf"/>
</dbReference>
<dbReference type="EMBL" id="MG748545">
    <property type="protein sequence ID" value="AYD76071.1"/>
    <property type="molecule type" value="mRNA"/>
</dbReference>
<dbReference type="PANTHER" id="PTHR11525">
    <property type="entry name" value="FARNESYL-PYROPHOSPHATE SYNTHETASE"/>
    <property type="match status" value="1"/>
</dbReference>
<evidence type="ECO:0000256" key="3">
    <source>
        <dbReference type="ARBA" id="ARBA00022723"/>
    </source>
</evidence>
<accession>A0A386JV80</accession>
<reference evidence="7" key="1">
    <citation type="submission" date="2018-01" db="EMBL/GenBank/DDBJ databases">
        <title>A (Z)-alpha-bisabolene synthase from the southern green stink bug Nezara viridula (Hemiptera: Pentatomidae).</title>
        <authorList>
            <person name="Lancaster J."/>
            <person name="Lehner B."/>
            <person name="Muchlinksi A."/>
            <person name="Luck K."/>
            <person name="Kollner T.G."/>
            <person name="Khrimian A."/>
            <person name="Tholl D."/>
        </authorList>
    </citation>
    <scope>NUCLEOTIDE SEQUENCE</scope>
</reference>
<dbReference type="SUPFAM" id="SSF48576">
    <property type="entry name" value="Terpenoid synthases"/>
    <property type="match status" value="1"/>
</dbReference>
<dbReference type="AlphaFoldDB" id="A0A386JV80"/>
<dbReference type="InterPro" id="IPR000092">
    <property type="entry name" value="Polyprenyl_synt"/>
</dbReference>
<evidence type="ECO:0000313" key="7">
    <source>
        <dbReference type="EMBL" id="AYD76071.1"/>
    </source>
</evidence>
<dbReference type="GO" id="GO:0045337">
    <property type="term" value="P:farnesyl diphosphate biosynthetic process"/>
    <property type="evidence" value="ECO:0007669"/>
    <property type="project" value="TreeGrafter"/>
</dbReference>
<dbReference type="Gene3D" id="1.10.600.10">
    <property type="entry name" value="Farnesyl Diphosphate Synthase"/>
    <property type="match status" value="1"/>
</dbReference>
<dbReference type="EMBL" id="OV725082">
    <property type="protein sequence ID" value="CAH1405468.1"/>
    <property type="molecule type" value="Genomic_DNA"/>
</dbReference>
<evidence type="ECO:0000313" key="9">
    <source>
        <dbReference type="Proteomes" id="UP001152798"/>
    </source>
</evidence>
<comment type="similarity">
    <text evidence="6">Belongs to the FPP/GGPP synthase family.</text>
</comment>
<dbReference type="GO" id="GO:0004337">
    <property type="term" value="F:(2E,6E)-farnesyl diphosphate synthase activity"/>
    <property type="evidence" value="ECO:0007669"/>
    <property type="project" value="TreeGrafter"/>
</dbReference>
<evidence type="ECO:0000256" key="1">
    <source>
        <dbReference type="ARBA" id="ARBA00001946"/>
    </source>
</evidence>
<comment type="cofactor">
    <cofactor evidence="1">
        <name>Mg(2+)</name>
        <dbReference type="ChEBI" id="CHEBI:18420"/>
    </cofactor>
</comment>
<dbReference type="GO" id="GO:0005737">
    <property type="term" value="C:cytoplasm"/>
    <property type="evidence" value="ECO:0007669"/>
    <property type="project" value="TreeGrafter"/>
</dbReference>
<keyword evidence="3" id="KW-0479">Metal-binding</keyword>
<dbReference type="InterPro" id="IPR039702">
    <property type="entry name" value="FPS1-like"/>
</dbReference>
<dbReference type="OrthoDB" id="10257492at2759"/>
<dbReference type="PANTHER" id="PTHR11525:SF0">
    <property type="entry name" value="FARNESYL PYROPHOSPHATE SYNTHASE"/>
    <property type="match status" value="1"/>
</dbReference>
<dbReference type="Proteomes" id="UP001152798">
    <property type="component" value="Chromosome 6"/>
</dbReference>